<feature type="region of interest" description="Disordered" evidence="1">
    <location>
        <begin position="463"/>
        <end position="538"/>
    </location>
</feature>
<feature type="region of interest" description="Disordered" evidence="1">
    <location>
        <begin position="798"/>
        <end position="838"/>
    </location>
</feature>
<sequence length="904" mass="101455">MKLHLITLGLVLVLGPCQGDPRRLLHRRETLDITTPPTTTTTTMIPSDSSTITQGTPGQQMDSTTSSPNTPIDDQDTDSNDDSGGPSNSDAVASASEVEGRVVNIAPFPGRGPRPLQGTRPNLRYRAPHYPSRSSSTHGRRRYRPDPNLRHRYHTHGSDRRGSGFTPQGPLVYQNYLAPNPRSPTQGRRTLANESSIFVLNPSYRERDSPRLSATYKSAPSQGSNASGRSNASYGSQYSSHGSTLPSGSSDSENDPSPFGGFLVPPTISHGTTPSPSLFDLRSNPHPVSQPDFTNRGQVFFREDFPAVPGFNHFKSRDGSLVNRRAFTRHNDLQGSQTTNSVHRAASFERPGPTFFNQESNTYIGNNQEPLNAYEPTNNYAYSTNQADLRDNGNRQTGHYQSSTSSHIHGPYDNQDQSFANRAGISYETGHDDPHTNRADTITNPSVPYASSTNLYARRDNLNSNLDNLNADPNDPTSNTNNADQYNQREDSYASSDNPSANYDNLYENHEGPSEYYNSNSNRLNPNTNLNDPYARNNNPYNVQNQLYSESNGRYTNSNSRHVSNNNPYVNPYDRYVNHDNSYRNRNDAFNFNNNNIYNYRDLSLSDNTPSFSSPASSGNNFNNRFVTRDELLGSSGTRPFTYHTDPLPNSRYPFVNSNVSLTMDNIPYTYPLLEQNPSQYQRVPFVDREEMHNRMNPLFQNDNNVYNRGQNFVNRNTDFFGSNANLMKEYDFLVNRGSSVPNNYYTDYRNRDPTFVNRDSSSRGHSAPLGNPEYPLVNMNSLYDNRDTSYVNNGGSSFRHGDPFTDQGLPPTSGYNNRVNPYGHFSRRGGSLTPGRYDSVVRRGALGDTRMESLMNRNGRSHIGDGDLSYRDGSFVNSEGRLNHNRRIDNMMVKSMEPQYLRG</sequence>
<feature type="compositionally biased region" description="Low complexity" evidence="1">
    <location>
        <begin position="518"/>
        <end position="531"/>
    </location>
</feature>
<feature type="compositionally biased region" description="Polar residues" evidence="1">
    <location>
        <begin position="493"/>
        <end position="503"/>
    </location>
</feature>
<feature type="region of interest" description="Disordered" evidence="1">
    <location>
        <begin position="30"/>
        <end position="194"/>
    </location>
</feature>
<feature type="compositionally biased region" description="Polar residues" evidence="1">
    <location>
        <begin position="215"/>
        <end position="238"/>
    </location>
</feature>
<feature type="compositionally biased region" description="Basic and acidic residues" evidence="1">
    <location>
        <begin position="429"/>
        <end position="438"/>
    </location>
</feature>
<proteinExistence type="predicted"/>
<keyword evidence="4" id="KW-1185">Reference proteome</keyword>
<evidence type="ECO:0000256" key="2">
    <source>
        <dbReference type="SAM" id="SignalP"/>
    </source>
</evidence>
<protein>
    <submittedName>
        <fullName evidence="3">Uncharacterized protein</fullName>
    </submittedName>
</protein>
<dbReference type="AlphaFoldDB" id="A0AAE1K4P0"/>
<evidence type="ECO:0000313" key="4">
    <source>
        <dbReference type="Proteomes" id="UP001286313"/>
    </source>
</evidence>
<dbReference type="Proteomes" id="UP001286313">
    <property type="component" value="Unassembled WGS sequence"/>
</dbReference>
<gene>
    <name evidence="3" type="ORF">Pcinc_028952</name>
</gene>
<feature type="compositionally biased region" description="Polar residues" evidence="1">
    <location>
        <begin position="183"/>
        <end position="194"/>
    </location>
</feature>
<dbReference type="EMBL" id="JAWQEG010003586">
    <property type="protein sequence ID" value="KAK3865446.1"/>
    <property type="molecule type" value="Genomic_DNA"/>
</dbReference>
<comment type="caution">
    <text evidence="3">The sequence shown here is derived from an EMBL/GenBank/DDBJ whole genome shotgun (WGS) entry which is preliminary data.</text>
</comment>
<feature type="region of interest" description="Disordered" evidence="1">
    <location>
        <begin position="384"/>
        <end position="450"/>
    </location>
</feature>
<organism evidence="3 4">
    <name type="scientific">Petrolisthes cinctipes</name>
    <name type="common">Flat porcelain crab</name>
    <dbReference type="NCBI Taxonomy" id="88211"/>
    <lineage>
        <taxon>Eukaryota</taxon>
        <taxon>Metazoa</taxon>
        <taxon>Ecdysozoa</taxon>
        <taxon>Arthropoda</taxon>
        <taxon>Crustacea</taxon>
        <taxon>Multicrustacea</taxon>
        <taxon>Malacostraca</taxon>
        <taxon>Eumalacostraca</taxon>
        <taxon>Eucarida</taxon>
        <taxon>Decapoda</taxon>
        <taxon>Pleocyemata</taxon>
        <taxon>Anomura</taxon>
        <taxon>Galatheoidea</taxon>
        <taxon>Porcellanidae</taxon>
        <taxon>Petrolisthes</taxon>
    </lineage>
</organism>
<feature type="compositionally biased region" description="Polar residues" evidence="1">
    <location>
        <begin position="54"/>
        <end position="72"/>
    </location>
</feature>
<evidence type="ECO:0000313" key="3">
    <source>
        <dbReference type="EMBL" id="KAK3865446.1"/>
    </source>
</evidence>
<feature type="compositionally biased region" description="Low complexity" evidence="1">
    <location>
        <begin position="463"/>
        <end position="475"/>
    </location>
</feature>
<feature type="compositionally biased region" description="Low complexity" evidence="1">
    <location>
        <begin position="32"/>
        <end position="53"/>
    </location>
</feature>
<name>A0AAE1K4P0_PETCI</name>
<evidence type="ECO:0000256" key="1">
    <source>
        <dbReference type="SAM" id="MobiDB-lite"/>
    </source>
</evidence>
<feature type="region of interest" description="Disordered" evidence="1">
    <location>
        <begin position="756"/>
        <end position="775"/>
    </location>
</feature>
<feature type="compositionally biased region" description="Low complexity" evidence="1">
    <location>
        <begin position="239"/>
        <end position="251"/>
    </location>
</feature>
<accession>A0AAE1K4P0</accession>
<keyword evidence="2" id="KW-0732">Signal</keyword>
<feature type="region of interest" description="Disordered" evidence="1">
    <location>
        <begin position="209"/>
        <end position="289"/>
    </location>
</feature>
<feature type="compositionally biased region" description="Polar residues" evidence="1">
    <location>
        <begin position="476"/>
        <end position="486"/>
    </location>
</feature>
<feature type="compositionally biased region" description="Polar residues" evidence="1">
    <location>
        <begin position="394"/>
        <end position="407"/>
    </location>
</feature>
<feature type="chain" id="PRO_5041985411" evidence="2">
    <location>
        <begin position="20"/>
        <end position="904"/>
    </location>
</feature>
<feature type="signal peptide" evidence="2">
    <location>
        <begin position="1"/>
        <end position="19"/>
    </location>
</feature>
<feature type="compositionally biased region" description="Polar residues" evidence="1">
    <location>
        <begin position="439"/>
        <end position="450"/>
    </location>
</feature>
<reference evidence="3" key="1">
    <citation type="submission" date="2023-10" db="EMBL/GenBank/DDBJ databases">
        <title>Genome assemblies of two species of porcelain crab, Petrolisthes cinctipes and Petrolisthes manimaculis (Anomura: Porcellanidae).</title>
        <authorList>
            <person name="Angst P."/>
        </authorList>
    </citation>
    <scope>NUCLEOTIDE SEQUENCE</scope>
    <source>
        <strain evidence="3">PB745_01</strain>
        <tissue evidence="3">Gill</tissue>
    </source>
</reference>